<dbReference type="NCBIfam" id="TIGR00318">
    <property type="entry name" value="cyaB"/>
    <property type="match status" value="1"/>
</dbReference>
<name>D3RXN2_FERPA</name>
<dbReference type="AlphaFoldDB" id="D3RXN2"/>
<dbReference type="Proteomes" id="UP000002613">
    <property type="component" value="Chromosome"/>
</dbReference>
<dbReference type="InterPro" id="IPR033469">
    <property type="entry name" value="CYTH-like_dom_sf"/>
</dbReference>
<dbReference type="SMART" id="SM01118">
    <property type="entry name" value="CYTH"/>
    <property type="match status" value="1"/>
</dbReference>
<accession>D3RXN2</accession>
<dbReference type="CDD" id="cd07890">
    <property type="entry name" value="CYTH-like_AC_IV-like"/>
    <property type="match status" value="1"/>
</dbReference>
<dbReference type="PANTHER" id="PTHR21028:SF2">
    <property type="entry name" value="CYTH DOMAIN-CONTAINING PROTEIN"/>
    <property type="match status" value="1"/>
</dbReference>
<dbReference type="InterPro" id="IPR008173">
    <property type="entry name" value="Adenylyl_cyclase_CyaB"/>
</dbReference>
<reference evidence="3" key="1">
    <citation type="submission" date="2010-02" db="EMBL/GenBank/DDBJ databases">
        <title>Complete sequence of Ferroglobus placidus DSM 10642.</title>
        <authorList>
            <consortium name="US DOE Joint Genome Institute"/>
            <person name="Lucas S."/>
            <person name="Copeland A."/>
            <person name="Lapidus A."/>
            <person name="Cheng J.-F."/>
            <person name="Bruce D."/>
            <person name="Goodwin L."/>
            <person name="Pitluck S."/>
            <person name="Saunders E."/>
            <person name="Brettin T."/>
            <person name="Detter J.C."/>
            <person name="Han C."/>
            <person name="Tapia R."/>
            <person name="Larimer F."/>
            <person name="Land M."/>
            <person name="Hauser L."/>
            <person name="Kyrpides N."/>
            <person name="Ivanova N."/>
            <person name="Holmes D."/>
            <person name="Lovley D."/>
            <person name="Kyrpides N."/>
            <person name="Anderson I.J."/>
            <person name="Woyke T."/>
        </authorList>
    </citation>
    <scope>NUCLEOTIDE SEQUENCE [LARGE SCALE GENOMIC DNA]</scope>
    <source>
        <strain evidence="3">DSM 10642 / AEDII12DO</strain>
    </source>
</reference>
<proteinExistence type="predicted"/>
<sequence length="173" mass="20365">MEAKFPLKEPDKLKRILAEKGSFLKKKLEEDVYFNSPFRDFKESDEALRVRKDEEGVTITYKGPKLDSETKTREEIKIKVDDFEKAVELLKKLGFKPVREVKKIRELYEVEGVLVCVDHVFNLGDFVEFEMDSEDVETAKEKIFSLAEELGFKREESLRESYLEMLERVKSNQ</sequence>
<keyword evidence="3" id="KW-1185">Reference proteome</keyword>
<dbReference type="PROSITE" id="PS51707">
    <property type="entry name" value="CYTH"/>
    <property type="match status" value="1"/>
</dbReference>
<feature type="domain" description="CYTH" evidence="1">
    <location>
        <begin position="1"/>
        <end position="168"/>
    </location>
</feature>
<dbReference type="STRING" id="589924.Ferp_1086"/>
<reference evidence="2 3" key="2">
    <citation type="journal article" date="2011" name="Stand. Genomic Sci.">
        <title>Complete genome sequence of Ferroglobus placidus AEDII12DO.</title>
        <authorList>
            <person name="Anderson I."/>
            <person name="Risso C."/>
            <person name="Holmes D."/>
            <person name="Lucas S."/>
            <person name="Copeland A."/>
            <person name="Lapidus A."/>
            <person name="Cheng J.F."/>
            <person name="Bruce D."/>
            <person name="Goodwin L."/>
            <person name="Pitluck S."/>
            <person name="Saunders E."/>
            <person name="Brettin T."/>
            <person name="Detter J.C."/>
            <person name="Han C."/>
            <person name="Tapia R."/>
            <person name="Larimer F."/>
            <person name="Land M."/>
            <person name="Hauser L."/>
            <person name="Woyke T."/>
            <person name="Lovley D."/>
            <person name="Kyrpides N."/>
            <person name="Ivanova N."/>
        </authorList>
    </citation>
    <scope>NUCLEOTIDE SEQUENCE [LARGE SCALE GENOMIC DNA]</scope>
    <source>
        <strain evidence="3">DSM 10642 / AEDII12DO</strain>
    </source>
</reference>
<dbReference type="EMBL" id="CP001899">
    <property type="protein sequence ID" value="ADC65245.1"/>
    <property type="molecule type" value="Genomic_DNA"/>
</dbReference>
<evidence type="ECO:0000259" key="1">
    <source>
        <dbReference type="PROSITE" id="PS51707"/>
    </source>
</evidence>
<evidence type="ECO:0000313" key="2">
    <source>
        <dbReference type="EMBL" id="ADC65245.1"/>
    </source>
</evidence>
<dbReference type="eggNOG" id="arCOG01723">
    <property type="taxonomic scope" value="Archaea"/>
</dbReference>
<evidence type="ECO:0000313" key="3">
    <source>
        <dbReference type="Proteomes" id="UP000002613"/>
    </source>
</evidence>
<dbReference type="InterPro" id="IPR023577">
    <property type="entry name" value="CYTH_domain"/>
</dbReference>
<dbReference type="PANTHER" id="PTHR21028">
    <property type="entry name" value="SI:CH211-156B7.4"/>
    <property type="match status" value="1"/>
</dbReference>
<dbReference type="HOGENOM" id="CLU_105244_2_0_2"/>
<organism evidence="2 3">
    <name type="scientific">Ferroglobus placidus (strain DSM 10642 / AEDII12DO)</name>
    <dbReference type="NCBI Taxonomy" id="589924"/>
    <lineage>
        <taxon>Archaea</taxon>
        <taxon>Methanobacteriati</taxon>
        <taxon>Methanobacteriota</taxon>
        <taxon>Archaeoglobi</taxon>
        <taxon>Archaeoglobales</taxon>
        <taxon>Archaeoglobaceae</taxon>
        <taxon>Ferroglobus</taxon>
    </lineage>
</organism>
<dbReference type="Pfam" id="PF01928">
    <property type="entry name" value="CYTH"/>
    <property type="match status" value="1"/>
</dbReference>
<dbReference type="Gene3D" id="2.40.320.10">
    <property type="entry name" value="Hypothetical Protein Pfu-838710-001"/>
    <property type="match status" value="1"/>
</dbReference>
<gene>
    <name evidence="2" type="ordered locus">Ferp_1086</name>
</gene>
<dbReference type="PaxDb" id="589924-Ferp_1086"/>
<dbReference type="SUPFAM" id="SSF55154">
    <property type="entry name" value="CYTH-like phosphatases"/>
    <property type="match status" value="1"/>
</dbReference>
<protein>
    <submittedName>
        <fullName evidence="2">Adenylyl cyclase CyaB</fullName>
    </submittedName>
</protein>
<dbReference type="KEGG" id="fpl:Ferp_1086"/>